<organism evidence="1 2">
    <name type="scientific">Prorocentrum cordatum</name>
    <dbReference type="NCBI Taxonomy" id="2364126"/>
    <lineage>
        <taxon>Eukaryota</taxon>
        <taxon>Sar</taxon>
        <taxon>Alveolata</taxon>
        <taxon>Dinophyceae</taxon>
        <taxon>Prorocentrales</taxon>
        <taxon>Prorocentraceae</taxon>
        <taxon>Prorocentrum</taxon>
    </lineage>
</organism>
<proteinExistence type="predicted"/>
<name>A0ABN9Y022_9DINO</name>
<accession>A0ABN9Y022</accession>
<sequence>WEQQHRTDNVWGNRSRYTSSDSAFSHNLDSEVAVLRGQFSATVLLDLTKAFDMVRPSQLFREGCLLGYPPRMLYMLLKMYAQPRSLKGYGTFSDMVQVDQGEDFDLLRVAPADMKVFLEESIKRWQVQRLAYHLPVQ</sequence>
<evidence type="ECO:0008006" key="3">
    <source>
        <dbReference type="Google" id="ProtNLM"/>
    </source>
</evidence>
<protein>
    <recommendedName>
        <fullName evidence="3">Reverse transcriptase domain-containing protein</fullName>
    </recommendedName>
</protein>
<feature type="non-terminal residue" evidence="1">
    <location>
        <position position="1"/>
    </location>
</feature>
<dbReference type="EMBL" id="CAUYUJ010021605">
    <property type="protein sequence ID" value="CAK0905763.1"/>
    <property type="molecule type" value="Genomic_DNA"/>
</dbReference>
<reference evidence="1" key="1">
    <citation type="submission" date="2023-10" db="EMBL/GenBank/DDBJ databases">
        <authorList>
            <person name="Chen Y."/>
            <person name="Shah S."/>
            <person name="Dougan E. K."/>
            <person name="Thang M."/>
            <person name="Chan C."/>
        </authorList>
    </citation>
    <scope>NUCLEOTIDE SEQUENCE [LARGE SCALE GENOMIC DNA]</scope>
</reference>
<dbReference type="Proteomes" id="UP001189429">
    <property type="component" value="Unassembled WGS sequence"/>
</dbReference>
<gene>
    <name evidence="1" type="ORF">PCOR1329_LOCUS81339</name>
</gene>
<evidence type="ECO:0000313" key="2">
    <source>
        <dbReference type="Proteomes" id="UP001189429"/>
    </source>
</evidence>
<comment type="caution">
    <text evidence="1">The sequence shown here is derived from an EMBL/GenBank/DDBJ whole genome shotgun (WGS) entry which is preliminary data.</text>
</comment>
<evidence type="ECO:0000313" key="1">
    <source>
        <dbReference type="EMBL" id="CAK0905763.1"/>
    </source>
</evidence>
<feature type="non-terminal residue" evidence="1">
    <location>
        <position position="137"/>
    </location>
</feature>
<keyword evidence="2" id="KW-1185">Reference proteome</keyword>